<dbReference type="PANTHER" id="PTHR10796">
    <property type="entry name" value="PATCHED-RELATED"/>
    <property type="match status" value="1"/>
</dbReference>
<name>A0A6V7WJL0_MELEN</name>
<dbReference type="AlphaFoldDB" id="A0A6V7WJL0"/>
<organism evidence="2 3">
    <name type="scientific">Meloidogyne enterolobii</name>
    <name type="common">Root-knot nematode worm</name>
    <name type="synonym">Meloidogyne mayaguensis</name>
    <dbReference type="NCBI Taxonomy" id="390850"/>
    <lineage>
        <taxon>Eukaryota</taxon>
        <taxon>Metazoa</taxon>
        <taxon>Ecdysozoa</taxon>
        <taxon>Nematoda</taxon>
        <taxon>Chromadorea</taxon>
        <taxon>Rhabditida</taxon>
        <taxon>Tylenchina</taxon>
        <taxon>Tylenchomorpha</taxon>
        <taxon>Tylenchoidea</taxon>
        <taxon>Meloidogynidae</taxon>
        <taxon>Meloidogyninae</taxon>
        <taxon>Meloidogyne</taxon>
    </lineage>
</organism>
<dbReference type="GO" id="GO:0030659">
    <property type="term" value="C:cytoplasmic vesicle membrane"/>
    <property type="evidence" value="ECO:0007669"/>
    <property type="project" value="TreeGrafter"/>
</dbReference>
<keyword evidence="1" id="KW-1133">Transmembrane helix</keyword>
<proteinExistence type="predicted"/>
<protein>
    <submittedName>
        <fullName evidence="2">Uncharacterized protein</fullName>
    </submittedName>
</protein>
<evidence type="ECO:0000313" key="2">
    <source>
        <dbReference type="EMBL" id="CAD2187192.1"/>
    </source>
</evidence>
<dbReference type="Gene3D" id="1.20.1640.10">
    <property type="entry name" value="Multidrug efflux transporter AcrB transmembrane domain"/>
    <property type="match status" value="1"/>
</dbReference>
<comment type="caution">
    <text evidence="2">The sequence shown here is derived from an EMBL/GenBank/DDBJ whole genome shotgun (WGS) entry which is preliminary data.</text>
</comment>
<dbReference type="GO" id="GO:0018996">
    <property type="term" value="P:molting cycle, collagen and cuticulin-based cuticle"/>
    <property type="evidence" value="ECO:0007669"/>
    <property type="project" value="TreeGrafter"/>
</dbReference>
<dbReference type="OrthoDB" id="6510177at2759"/>
<dbReference type="InterPro" id="IPR051697">
    <property type="entry name" value="Patched_domain-protein"/>
</dbReference>
<feature type="transmembrane region" description="Helical" evidence="1">
    <location>
        <begin position="91"/>
        <end position="111"/>
    </location>
</feature>
<gene>
    <name evidence="2" type="ORF">MENT_LOCUS39757</name>
</gene>
<accession>A0A6V7WJL0</accession>
<sequence>MKTTFFSDQMLELKQTTLSSLGTAILAMILVCILFIADSAIVFWVSFMLVSMDIGVCGYLSLWGRESTSGETIIYSNKIFYIAHSDLDPTTVVNILMSIGLCIDFATHVGYRTYRSRRVLSIKYEKSFKDVAIQMRE</sequence>
<dbReference type="GO" id="GO:0006897">
    <property type="term" value="P:endocytosis"/>
    <property type="evidence" value="ECO:0007669"/>
    <property type="project" value="TreeGrafter"/>
</dbReference>
<feature type="transmembrane region" description="Helical" evidence="1">
    <location>
        <begin position="21"/>
        <end position="45"/>
    </location>
</feature>
<evidence type="ECO:0000256" key="1">
    <source>
        <dbReference type="SAM" id="Phobius"/>
    </source>
</evidence>
<dbReference type="Proteomes" id="UP000580250">
    <property type="component" value="Unassembled WGS sequence"/>
</dbReference>
<dbReference type="PANTHER" id="PTHR10796:SF105">
    <property type="entry name" value="SSD DOMAIN-CONTAINING PROTEIN"/>
    <property type="match status" value="1"/>
</dbReference>
<keyword evidence="1" id="KW-0812">Transmembrane</keyword>
<evidence type="ECO:0000313" key="3">
    <source>
        <dbReference type="Proteomes" id="UP000580250"/>
    </source>
</evidence>
<dbReference type="GO" id="GO:0005886">
    <property type="term" value="C:plasma membrane"/>
    <property type="evidence" value="ECO:0007669"/>
    <property type="project" value="TreeGrafter"/>
</dbReference>
<dbReference type="SUPFAM" id="SSF82866">
    <property type="entry name" value="Multidrug efflux transporter AcrB transmembrane domain"/>
    <property type="match status" value="1"/>
</dbReference>
<keyword evidence="1" id="KW-0472">Membrane</keyword>
<dbReference type="EMBL" id="CAJEWN010000626">
    <property type="protein sequence ID" value="CAD2187192.1"/>
    <property type="molecule type" value="Genomic_DNA"/>
</dbReference>
<reference evidence="2 3" key="1">
    <citation type="submission" date="2020-08" db="EMBL/GenBank/DDBJ databases">
        <authorList>
            <person name="Koutsovoulos G."/>
            <person name="Danchin GJ E."/>
        </authorList>
    </citation>
    <scope>NUCLEOTIDE SEQUENCE [LARGE SCALE GENOMIC DNA]</scope>
</reference>